<protein>
    <submittedName>
        <fullName evidence="2">Four helix bundle protein</fullName>
    </submittedName>
</protein>
<proteinExistence type="predicted"/>
<reference evidence="1" key="1">
    <citation type="submission" date="2014-07" db="EMBL/GenBank/DDBJ databases">
        <authorList>
            <person name="Martin A.A"/>
            <person name="De Silva N."/>
        </authorList>
    </citation>
    <scope>NUCLEOTIDE SEQUENCE</scope>
</reference>
<name>A0A0K0FTC5_STRVS</name>
<sequence>MEEINNILTERLKDLIKVWDKPKVNDKEASKIWNLARIEILTAGLVMKSYDSRKFDEDGTRIDNILRIQQAIKRTWTFQKKLRNDMKMKGNEKAEYRIRQIVKRNKRKFQNINQIL</sequence>
<accession>A0A0K0FTC5</accession>
<organism evidence="1 2">
    <name type="scientific">Strongyloides venezuelensis</name>
    <name type="common">Threadworm</name>
    <dbReference type="NCBI Taxonomy" id="75913"/>
    <lineage>
        <taxon>Eukaryota</taxon>
        <taxon>Metazoa</taxon>
        <taxon>Ecdysozoa</taxon>
        <taxon>Nematoda</taxon>
        <taxon>Chromadorea</taxon>
        <taxon>Rhabditida</taxon>
        <taxon>Tylenchina</taxon>
        <taxon>Panagrolaimomorpha</taxon>
        <taxon>Strongyloidoidea</taxon>
        <taxon>Strongyloididae</taxon>
        <taxon>Strongyloides</taxon>
    </lineage>
</organism>
<keyword evidence="1" id="KW-1185">Reference proteome</keyword>
<dbReference type="WBParaSite" id="SVE_1517600.1">
    <property type="protein sequence ID" value="SVE_1517600.1"/>
    <property type="gene ID" value="SVE_1517600"/>
</dbReference>
<dbReference type="Proteomes" id="UP000035680">
    <property type="component" value="Unassembled WGS sequence"/>
</dbReference>
<dbReference type="STRING" id="75913.A0A0K0FTC5"/>
<evidence type="ECO:0000313" key="1">
    <source>
        <dbReference type="Proteomes" id="UP000035680"/>
    </source>
</evidence>
<dbReference type="AlphaFoldDB" id="A0A0K0FTC5"/>
<evidence type="ECO:0000313" key="2">
    <source>
        <dbReference type="WBParaSite" id="SVE_1517600.1"/>
    </source>
</evidence>
<reference evidence="2" key="2">
    <citation type="submission" date="2015-08" db="UniProtKB">
        <authorList>
            <consortium name="WormBaseParasite"/>
        </authorList>
    </citation>
    <scope>IDENTIFICATION</scope>
</reference>